<dbReference type="Gene3D" id="1.25.10.10">
    <property type="entry name" value="Leucine-rich Repeat Variant"/>
    <property type="match status" value="1"/>
</dbReference>
<dbReference type="GO" id="GO:0032040">
    <property type="term" value="C:small-subunit processome"/>
    <property type="evidence" value="ECO:0007669"/>
    <property type="project" value="TreeGrafter"/>
</dbReference>
<evidence type="ECO:0000313" key="8">
    <source>
        <dbReference type="EMBL" id="MQM05223.1"/>
    </source>
</evidence>
<comment type="caution">
    <text evidence="8">The sequence shown here is derived from an EMBL/GenBank/DDBJ whole genome shotgun (WGS) entry which is preliminary data.</text>
</comment>
<evidence type="ECO:0000313" key="9">
    <source>
        <dbReference type="Proteomes" id="UP000652761"/>
    </source>
</evidence>
<dbReference type="SMART" id="SM01036">
    <property type="entry name" value="BP28CT"/>
    <property type="match status" value="1"/>
</dbReference>
<keyword evidence="3" id="KW-0690">Ribosome biogenesis</keyword>
<evidence type="ECO:0000256" key="2">
    <source>
        <dbReference type="ARBA" id="ARBA00010559"/>
    </source>
</evidence>
<organism evidence="8 9">
    <name type="scientific">Colocasia esculenta</name>
    <name type="common">Wild taro</name>
    <name type="synonym">Arum esculentum</name>
    <dbReference type="NCBI Taxonomy" id="4460"/>
    <lineage>
        <taxon>Eukaryota</taxon>
        <taxon>Viridiplantae</taxon>
        <taxon>Streptophyta</taxon>
        <taxon>Embryophyta</taxon>
        <taxon>Tracheophyta</taxon>
        <taxon>Spermatophyta</taxon>
        <taxon>Magnoliopsida</taxon>
        <taxon>Liliopsida</taxon>
        <taxon>Araceae</taxon>
        <taxon>Aroideae</taxon>
        <taxon>Colocasieae</taxon>
        <taxon>Colocasia</taxon>
    </lineage>
</organism>
<evidence type="ECO:0000256" key="5">
    <source>
        <dbReference type="ARBA" id="ARBA00023242"/>
    </source>
</evidence>
<keyword evidence="9" id="KW-1185">Reference proteome</keyword>
<dbReference type="InterPro" id="IPR016024">
    <property type="entry name" value="ARM-type_fold"/>
</dbReference>
<dbReference type="Pfam" id="PF23243">
    <property type="entry name" value="HEAT_HEATR1"/>
    <property type="match status" value="2"/>
</dbReference>
<dbReference type="Pfam" id="PF08146">
    <property type="entry name" value="BP28CT"/>
    <property type="match status" value="1"/>
</dbReference>
<gene>
    <name evidence="8" type="ORF">Taro_038028</name>
</gene>
<evidence type="ECO:0000256" key="3">
    <source>
        <dbReference type="ARBA" id="ARBA00022517"/>
    </source>
</evidence>
<feature type="domain" description="BP28 C-terminal" evidence="7">
    <location>
        <begin position="613"/>
        <end position="784"/>
    </location>
</feature>
<dbReference type="InterPro" id="IPR040191">
    <property type="entry name" value="UTP10"/>
</dbReference>
<name>A0A843W295_COLES</name>
<dbReference type="InterPro" id="IPR011989">
    <property type="entry name" value="ARM-like"/>
</dbReference>
<dbReference type="GO" id="GO:0030686">
    <property type="term" value="C:90S preribosome"/>
    <property type="evidence" value="ECO:0007669"/>
    <property type="project" value="TreeGrafter"/>
</dbReference>
<dbReference type="InterPro" id="IPR012954">
    <property type="entry name" value="BP28_C_dom"/>
</dbReference>
<dbReference type="GO" id="GO:0045943">
    <property type="term" value="P:positive regulation of transcription by RNA polymerase I"/>
    <property type="evidence" value="ECO:0007669"/>
    <property type="project" value="TreeGrafter"/>
</dbReference>
<dbReference type="EMBL" id="NMUH01003373">
    <property type="protein sequence ID" value="MQM05223.1"/>
    <property type="molecule type" value="Genomic_DNA"/>
</dbReference>
<sequence>LAPLAARRHPPLPARLAPNLVPCGLPDICEGSLIDHTPSSSSQRLESPQAVYEDLCKSLIGVGFEISCSTIAKFMDVVQFKVPQSATSNKTRRSKQSRLHSFIIGHQISDKGEKSLHFLSSLLDIVLLKKDMEKRVSLAEPLFKLLGELLTSEWFQGHIDEDEKQKDALAHICETVSQSVLYVQQTTLHILRDIATSVLSNLPLANDSHSQSVLEELISTLVPCWQSTTSNLKDLLQVFVDALPDVPENRRLALMVYLLRKLVESGDNSDHLQGTLGELLEKVILQLRTIDSKGKQSCIHRSVRKQLKEHMLRVLRNTTKRMVPSEFFKAIGQLVAYGEGSVKKKALRLLCQNVKDYTMVEKKHRVGRKDGQSFTNSYLVMDESVMESLRELSSRIIQLVDGPVDSCPVPLQLAAVSSLEVLAKKLPNSNHVSPSCLTVVTRHITSDNITLSSSCLRSAGALMSVLGPKALSVLPYLMRQILERAHDVSSCPTVVFNPMKARMLQVLASGKASILLSILLVLEEVVEHLGCFLNPYLEFILDLLLLHSEYASASDQKLKSRATLLRKLVPEKIHVRLLLSPLMKIYEEALKCGETSISLVFEMLANMVSSMDKPSIRSYHAKIYEHCLVALDLRRQHPEMVKNIGVIEDHVIHAIIVLTMKLTESMFRPLFIHSLEWADSQSEDHDSNGVLCRKISFYKLVNELTEQHRSLFVPYFKYLIEGCIHHLTDDQDVQRTGLAKKRKKSKGGDECSAVRGMLSSEQWHLRALILMSLYKCFLYDTGNLRFLESSNFQLVGLFLILAILFQVLLKPVVSQLAVEPPASLEQFFDLPTIDGINESLVCCLGQMAVTVGSDDIWKQLNHEVLMQTRSEKVRPRILGLRVVKYLVEHLKEEYLVCLPETIPFLSELLEDVEPSVKSLSQEVLRELESLSGESLQQYL</sequence>
<proteinExistence type="inferred from homology"/>
<dbReference type="Proteomes" id="UP000652761">
    <property type="component" value="Unassembled WGS sequence"/>
</dbReference>
<reference evidence="8" key="1">
    <citation type="submission" date="2017-07" db="EMBL/GenBank/DDBJ databases">
        <title>Taro Niue Genome Assembly and Annotation.</title>
        <authorList>
            <person name="Atibalentja N."/>
            <person name="Keating K."/>
            <person name="Fields C.J."/>
        </authorList>
    </citation>
    <scope>NUCLEOTIDE SEQUENCE</scope>
    <source>
        <strain evidence="8">Niue_2</strain>
        <tissue evidence="8">Leaf</tissue>
    </source>
</reference>
<comment type="similarity">
    <text evidence="2">Belongs to the HEATR1/UTP10 family.</text>
</comment>
<evidence type="ECO:0000256" key="1">
    <source>
        <dbReference type="ARBA" id="ARBA00004604"/>
    </source>
</evidence>
<dbReference type="GO" id="GO:0034455">
    <property type="term" value="C:t-UTP complex"/>
    <property type="evidence" value="ECO:0007669"/>
    <property type="project" value="TreeGrafter"/>
</dbReference>
<feature type="non-terminal residue" evidence="8">
    <location>
        <position position="939"/>
    </location>
</feature>
<keyword evidence="6" id="KW-0687">Ribonucleoprotein</keyword>
<dbReference type="AlphaFoldDB" id="A0A843W295"/>
<dbReference type="PANTHER" id="PTHR13457:SF1">
    <property type="entry name" value="HEAT REPEAT-CONTAINING PROTEIN 1"/>
    <property type="match status" value="1"/>
</dbReference>
<dbReference type="OrthoDB" id="31183at2759"/>
<dbReference type="GO" id="GO:0030515">
    <property type="term" value="F:snoRNA binding"/>
    <property type="evidence" value="ECO:0007669"/>
    <property type="project" value="TreeGrafter"/>
</dbReference>
<dbReference type="InterPro" id="IPR056473">
    <property type="entry name" value="HEAT_Utp10/HEAT1"/>
</dbReference>
<keyword evidence="5" id="KW-0539">Nucleus</keyword>
<keyword evidence="4" id="KW-0698">rRNA processing</keyword>
<comment type="subcellular location">
    <subcellularLocation>
        <location evidence="1">Nucleus</location>
        <location evidence="1">Nucleolus</location>
    </subcellularLocation>
</comment>
<protein>
    <recommendedName>
        <fullName evidence="7">BP28 C-terminal domain-containing protein</fullName>
    </recommendedName>
</protein>
<evidence type="ECO:0000256" key="4">
    <source>
        <dbReference type="ARBA" id="ARBA00022552"/>
    </source>
</evidence>
<dbReference type="SUPFAM" id="SSF48371">
    <property type="entry name" value="ARM repeat"/>
    <property type="match status" value="1"/>
</dbReference>
<dbReference type="PANTHER" id="PTHR13457">
    <property type="entry name" value="BAP28"/>
    <property type="match status" value="1"/>
</dbReference>
<accession>A0A843W295</accession>
<dbReference type="GO" id="GO:0000462">
    <property type="term" value="P:maturation of SSU-rRNA from tricistronic rRNA transcript (SSU-rRNA, 5.8S rRNA, LSU-rRNA)"/>
    <property type="evidence" value="ECO:0007669"/>
    <property type="project" value="TreeGrafter"/>
</dbReference>
<evidence type="ECO:0000256" key="6">
    <source>
        <dbReference type="ARBA" id="ARBA00023274"/>
    </source>
</evidence>
<evidence type="ECO:0000259" key="7">
    <source>
        <dbReference type="SMART" id="SM01036"/>
    </source>
</evidence>